<dbReference type="SUPFAM" id="SSF53649">
    <property type="entry name" value="Alkaline phosphatase-like"/>
    <property type="match status" value="1"/>
</dbReference>
<reference evidence="1 2" key="1">
    <citation type="submission" date="2018-01" db="EMBL/GenBank/DDBJ databases">
        <title>G. obscuriglobus.</title>
        <authorList>
            <person name="Franke J."/>
            <person name="Blomberg W."/>
            <person name="Selmecki A."/>
        </authorList>
    </citation>
    <scope>NUCLEOTIDE SEQUENCE [LARGE SCALE GENOMIC DNA]</scope>
    <source>
        <strain evidence="1 2">DSM 5831</strain>
    </source>
</reference>
<dbReference type="AlphaFoldDB" id="A0A2Z3H2B7"/>
<dbReference type="InterPro" id="IPR010869">
    <property type="entry name" value="DUF1501"/>
</dbReference>
<evidence type="ECO:0000313" key="1">
    <source>
        <dbReference type="EMBL" id="AWM39888.1"/>
    </source>
</evidence>
<evidence type="ECO:0000313" key="2">
    <source>
        <dbReference type="Proteomes" id="UP000245802"/>
    </source>
</evidence>
<dbReference type="RefSeq" id="WP_010045290.1">
    <property type="nucleotide sequence ID" value="NZ_CP025958.1"/>
</dbReference>
<dbReference type="OrthoDB" id="127333at2"/>
<proteinExistence type="predicted"/>
<dbReference type="InterPro" id="IPR006311">
    <property type="entry name" value="TAT_signal"/>
</dbReference>
<gene>
    <name evidence="1" type="ORF">C1280_24690</name>
</gene>
<organism evidence="1 2">
    <name type="scientific">Gemmata obscuriglobus</name>
    <dbReference type="NCBI Taxonomy" id="114"/>
    <lineage>
        <taxon>Bacteria</taxon>
        <taxon>Pseudomonadati</taxon>
        <taxon>Planctomycetota</taxon>
        <taxon>Planctomycetia</taxon>
        <taxon>Gemmatales</taxon>
        <taxon>Gemmataceae</taxon>
        <taxon>Gemmata</taxon>
    </lineage>
</organism>
<dbReference type="Proteomes" id="UP000245802">
    <property type="component" value="Chromosome"/>
</dbReference>
<dbReference type="EMBL" id="CP025958">
    <property type="protein sequence ID" value="AWM39888.1"/>
    <property type="molecule type" value="Genomic_DNA"/>
</dbReference>
<dbReference type="Pfam" id="PF07394">
    <property type="entry name" value="DUF1501"/>
    <property type="match status" value="1"/>
</dbReference>
<name>A0A2Z3H2B7_9BACT</name>
<dbReference type="InterPro" id="IPR017850">
    <property type="entry name" value="Alkaline_phosphatase_core_sf"/>
</dbReference>
<dbReference type="PANTHER" id="PTHR43737">
    <property type="entry name" value="BLL7424 PROTEIN"/>
    <property type="match status" value="1"/>
</dbReference>
<dbReference type="PROSITE" id="PS51318">
    <property type="entry name" value="TAT"/>
    <property type="match status" value="1"/>
</dbReference>
<protein>
    <submittedName>
        <fullName evidence="1">DUF1501 domain-containing protein</fullName>
    </submittedName>
</protein>
<sequence length="472" mass="51136">MHVPLFSSRRDFLRSAGSGFGALALAALSAESDASDGSKIADPLGPKKPHFEPKAKRVIFLFMEGGPSHVDLLDPKPELTRQHGKPLPASFGKVLTPMGTGGNNLLASKRRFKKHGQSGMDFSDWLPHMAKCADDFTLLRACWADGLNHVGSVCQMNTGSILAGRPSLGAWALYGLGSVNRNLPGFVVFTEGSGQVFGGARVWGTGYMPATYQGTHFSSGAHPILNLAPPADVSTARQTDKLGLISELNAIHRRERAGDTELAARQAAYELAFRMQASAPEAVDLTQESDKTKEMYGLNRKETAEFGHRCLLARRLVERGVRFVQIYCGAGSQWDAHADIEGNHTKMCLRADQPSAALIRDLKQRGLLDDTLVIWGGEFGRTPMTEGVSGRDHNPYGFSMLMAGGGVKGGFTHGKTDEFGLNGIEGRAHVHDLHATILHLLGFDHTKLTFFHNGKDERLTDVKGNVVEEILA</sequence>
<dbReference type="KEGG" id="gog:C1280_24690"/>
<accession>A0A2Z3H2B7</accession>
<dbReference type="PANTHER" id="PTHR43737:SF1">
    <property type="entry name" value="DUF1501 DOMAIN-CONTAINING PROTEIN"/>
    <property type="match status" value="1"/>
</dbReference>
<keyword evidence="2" id="KW-1185">Reference proteome</keyword>